<evidence type="ECO:0000313" key="2">
    <source>
        <dbReference type="EMBL" id="KAK8073783.1"/>
    </source>
</evidence>
<protein>
    <submittedName>
        <fullName evidence="2">Uncharacterized protein</fullName>
    </submittedName>
</protein>
<evidence type="ECO:0000256" key="1">
    <source>
        <dbReference type="SAM" id="MobiDB-lite"/>
    </source>
</evidence>
<dbReference type="GeneID" id="92089154"/>
<reference evidence="2 3" key="1">
    <citation type="submission" date="2023-01" db="EMBL/GenBank/DDBJ databases">
        <title>Analysis of 21 Apiospora genomes using comparative genomics revels a genus with tremendous synthesis potential of carbohydrate active enzymes and secondary metabolites.</title>
        <authorList>
            <person name="Sorensen T."/>
        </authorList>
    </citation>
    <scope>NUCLEOTIDE SEQUENCE [LARGE SCALE GENOMIC DNA]</scope>
    <source>
        <strain evidence="2 3">CBS 135458</strain>
    </source>
</reference>
<evidence type="ECO:0000313" key="3">
    <source>
        <dbReference type="Proteomes" id="UP001480595"/>
    </source>
</evidence>
<dbReference type="RefSeq" id="XP_066718258.1">
    <property type="nucleotide sequence ID" value="XM_066856091.1"/>
</dbReference>
<gene>
    <name evidence="2" type="ORF">PG994_004682</name>
</gene>
<sequence>MPPAIIIQMKTLKPKDSSKDADKETPPGSPQPSPTLADVPSAPESSKSAVADLELPPPTKCATVSAYRIIKVIVEAVIKFIV</sequence>
<feature type="compositionally biased region" description="Basic and acidic residues" evidence="1">
    <location>
        <begin position="13"/>
        <end position="25"/>
    </location>
</feature>
<name>A0ABR1VRA0_9PEZI</name>
<feature type="region of interest" description="Disordered" evidence="1">
    <location>
        <begin position="9"/>
        <end position="55"/>
    </location>
</feature>
<dbReference type="Proteomes" id="UP001480595">
    <property type="component" value="Unassembled WGS sequence"/>
</dbReference>
<comment type="caution">
    <text evidence="2">The sequence shown here is derived from an EMBL/GenBank/DDBJ whole genome shotgun (WGS) entry which is preliminary data.</text>
</comment>
<organism evidence="2 3">
    <name type="scientific">Apiospora phragmitis</name>
    <dbReference type="NCBI Taxonomy" id="2905665"/>
    <lineage>
        <taxon>Eukaryota</taxon>
        <taxon>Fungi</taxon>
        <taxon>Dikarya</taxon>
        <taxon>Ascomycota</taxon>
        <taxon>Pezizomycotina</taxon>
        <taxon>Sordariomycetes</taxon>
        <taxon>Xylariomycetidae</taxon>
        <taxon>Amphisphaeriales</taxon>
        <taxon>Apiosporaceae</taxon>
        <taxon>Apiospora</taxon>
    </lineage>
</organism>
<proteinExistence type="predicted"/>
<keyword evidence="3" id="KW-1185">Reference proteome</keyword>
<accession>A0ABR1VRA0</accession>
<dbReference type="EMBL" id="JAQQWL010000005">
    <property type="protein sequence ID" value="KAK8073783.1"/>
    <property type="molecule type" value="Genomic_DNA"/>
</dbReference>